<keyword evidence="2" id="KW-0812">Transmembrane</keyword>
<feature type="compositionally biased region" description="Low complexity" evidence="1">
    <location>
        <begin position="88"/>
        <end position="97"/>
    </location>
</feature>
<dbReference type="EMBL" id="CAFBLQ010000033">
    <property type="protein sequence ID" value="CAB4865135.1"/>
    <property type="molecule type" value="Genomic_DNA"/>
</dbReference>
<accession>A0A6J7D823</accession>
<gene>
    <name evidence="3" type="ORF">UFOPK3423_00449</name>
</gene>
<name>A0A6J7D823_9ZZZZ</name>
<organism evidence="3">
    <name type="scientific">freshwater metagenome</name>
    <dbReference type="NCBI Taxonomy" id="449393"/>
    <lineage>
        <taxon>unclassified sequences</taxon>
        <taxon>metagenomes</taxon>
        <taxon>ecological metagenomes</taxon>
    </lineage>
</organism>
<keyword evidence="2" id="KW-1133">Transmembrane helix</keyword>
<dbReference type="AlphaFoldDB" id="A0A6J7D823"/>
<feature type="region of interest" description="Disordered" evidence="1">
    <location>
        <begin position="16"/>
        <end position="46"/>
    </location>
</feature>
<reference evidence="3" key="1">
    <citation type="submission" date="2020-05" db="EMBL/GenBank/DDBJ databases">
        <authorList>
            <person name="Chiriac C."/>
            <person name="Salcher M."/>
            <person name="Ghai R."/>
            <person name="Kavagutti S V."/>
        </authorList>
    </citation>
    <scope>NUCLEOTIDE SEQUENCE</scope>
</reference>
<keyword evidence="2" id="KW-0472">Membrane</keyword>
<feature type="transmembrane region" description="Helical" evidence="2">
    <location>
        <begin position="56"/>
        <end position="78"/>
    </location>
</feature>
<sequence length="114" mass="11638">MSLIPFAQGGMQAIQGMQGRFGGQGGPPQGGPRQGEFGPRGFGGHMGGHGVSEASFWIVSSVALALLIALVVLAVLLLRELRRRSPIAAPAQTATIPSEAPTVAQPPQPGSSSR</sequence>
<evidence type="ECO:0000313" key="3">
    <source>
        <dbReference type="EMBL" id="CAB4865135.1"/>
    </source>
</evidence>
<protein>
    <submittedName>
        <fullName evidence="3">Unannotated protein</fullName>
    </submittedName>
</protein>
<evidence type="ECO:0000256" key="2">
    <source>
        <dbReference type="SAM" id="Phobius"/>
    </source>
</evidence>
<feature type="compositionally biased region" description="Gly residues" evidence="1">
    <location>
        <begin position="19"/>
        <end position="28"/>
    </location>
</feature>
<feature type="compositionally biased region" description="Pro residues" evidence="1">
    <location>
        <begin position="104"/>
        <end position="114"/>
    </location>
</feature>
<feature type="region of interest" description="Disordered" evidence="1">
    <location>
        <begin position="88"/>
        <end position="114"/>
    </location>
</feature>
<evidence type="ECO:0000256" key="1">
    <source>
        <dbReference type="SAM" id="MobiDB-lite"/>
    </source>
</evidence>
<proteinExistence type="predicted"/>